<protein>
    <submittedName>
        <fullName evidence="4">DUF676 domain-containing protein</fullName>
    </submittedName>
</protein>
<dbReference type="InterPro" id="IPR007751">
    <property type="entry name" value="DUF676_lipase-like"/>
</dbReference>
<accession>A0A0M3JUH3</accession>
<dbReference type="Proteomes" id="UP000267096">
    <property type="component" value="Unassembled WGS sequence"/>
</dbReference>
<gene>
    <name evidence="2" type="ORF">ASIM_LOCUS11294</name>
</gene>
<dbReference type="Pfam" id="PF05057">
    <property type="entry name" value="DUF676"/>
    <property type="match status" value="1"/>
</dbReference>
<dbReference type="OrthoDB" id="273452at2759"/>
<reference evidence="2 3" key="2">
    <citation type="submission" date="2018-11" db="EMBL/GenBank/DDBJ databases">
        <authorList>
            <consortium name="Pathogen Informatics"/>
        </authorList>
    </citation>
    <scope>NUCLEOTIDE SEQUENCE [LARGE SCALE GENOMIC DNA]</scope>
</reference>
<keyword evidence="3" id="KW-1185">Reference proteome</keyword>
<name>A0A0M3JUH3_ANISI</name>
<reference evidence="4" key="1">
    <citation type="submission" date="2017-02" db="UniProtKB">
        <authorList>
            <consortium name="WormBaseParasite"/>
        </authorList>
    </citation>
    <scope>IDENTIFICATION</scope>
</reference>
<dbReference type="AlphaFoldDB" id="A0A0M3JUH3"/>
<organism evidence="4">
    <name type="scientific">Anisakis simplex</name>
    <name type="common">Herring worm</name>
    <dbReference type="NCBI Taxonomy" id="6269"/>
    <lineage>
        <taxon>Eukaryota</taxon>
        <taxon>Metazoa</taxon>
        <taxon>Ecdysozoa</taxon>
        <taxon>Nematoda</taxon>
        <taxon>Chromadorea</taxon>
        <taxon>Rhabditida</taxon>
        <taxon>Spirurina</taxon>
        <taxon>Ascaridomorpha</taxon>
        <taxon>Ascaridoidea</taxon>
        <taxon>Anisakidae</taxon>
        <taxon>Anisakis</taxon>
        <taxon>Anisakis simplex complex</taxon>
    </lineage>
</organism>
<dbReference type="PANTHER" id="PTHR12482:SF5">
    <property type="entry name" value="DUF676 DOMAIN-CONTAINING PROTEIN"/>
    <property type="match status" value="1"/>
</dbReference>
<dbReference type="WBParaSite" id="ASIM_0001182801-mRNA-1">
    <property type="protein sequence ID" value="ASIM_0001182801-mRNA-1"/>
    <property type="gene ID" value="ASIM_0001182801"/>
</dbReference>
<feature type="domain" description="DUF676" evidence="1">
    <location>
        <begin position="1"/>
        <end position="104"/>
    </location>
</feature>
<dbReference type="InterPro" id="IPR044294">
    <property type="entry name" value="Lipase-like"/>
</dbReference>
<evidence type="ECO:0000313" key="3">
    <source>
        <dbReference type="Proteomes" id="UP000267096"/>
    </source>
</evidence>
<evidence type="ECO:0000313" key="2">
    <source>
        <dbReference type="EMBL" id="VDK44763.1"/>
    </source>
</evidence>
<dbReference type="EMBL" id="UYRR01031056">
    <property type="protein sequence ID" value="VDK44763.1"/>
    <property type="molecule type" value="Genomic_DNA"/>
</dbReference>
<evidence type="ECO:0000259" key="1">
    <source>
        <dbReference type="Pfam" id="PF05057"/>
    </source>
</evidence>
<sequence>MGGVIVRRMIIKRQAAPIVPLLHAFLTLNSPHCGLLYNERAANWGISLVQWWKQSASMCQLTLRDAASLRNTLLYKLSRHGTFSKFKYVLLLGTYHDILVPHHSAVIEISKTIQKDTRIEGRIYEEMVRNINESIINSKETMLFKYTVVPSMADASRTSRIIGRAGLLIT</sequence>
<proteinExistence type="predicted"/>
<dbReference type="PANTHER" id="PTHR12482">
    <property type="entry name" value="LIPASE ROG1-RELATED-RELATED"/>
    <property type="match status" value="1"/>
</dbReference>
<evidence type="ECO:0000313" key="4">
    <source>
        <dbReference type="WBParaSite" id="ASIM_0001182801-mRNA-1"/>
    </source>
</evidence>